<dbReference type="EMBL" id="KZ824562">
    <property type="protein sequence ID" value="RAK86012.1"/>
    <property type="molecule type" value="Genomic_DNA"/>
</dbReference>
<protein>
    <submittedName>
        <fullName evidence="1">Uncharacterized protein</fullName>
    </submittedName>
</protein>
<organism evidence="1 2">
    <name type="scientific">Aspergillus costaricaensis CBS 115574</name>
    <dbReference type="NCBI Taxonomy" id="1448317"/>
    <lineage>
        <taxon>Eukaryota</taxon>
        <taxon>Fungi</taxon>
        <taxon>Dikarya</taxon>
        <taxon>Ascomycota</taxon>
        <taxon>Pezizomycotina</taxon>
        <taxon>Eurotiomycetes</taxon>
        <taxon>Eurotiomycetidae</taxon>
        <taxon>Eurotiales</taxon>
        <taxon>Aspergillaceae</taxon>
        <taxon>Aspergillus</taxon>
        <taxon>Aspergillus subgen. Circumdati</taxon>
    </lineage>
</organism>
<dbReference type="Proteomes" id="UP000249748">
    <property type="component" value="Unassembled WGS sequence"/>
</dbReference>
<keyword evidence="2" id="KW-1185">Reference proteome</keyword>
<evidence type="ECO:0000313" key="2">
    <source>
        <dbReference type="Proteomes" id="UP000249748"/>
    </source>
</evidence>
<name>A0ACD1I6V4_9EURO</name>
<proteinExistence type="predicted"/>
<evidence type="ECO:0000313" key="1">
    <source>
        <dbReference type="EMBL" id="RAK86012.1"/>
    </source>
</evidence>
<reference evidence="1" key="1">
    <citation type="submission" date="2018-02" db="EMBL/GenBank/DDBJ databases">
        <title>The genomes of Aspergillus section Nigri reveals drivers in fungal speciation.</title>
        <authorList>
            <consortium name="DOE Joint Genome Institute"/>
            <person name="Vesth T.C."/>
            <person name="Nybo J."/>
            <person name="Theobald S."/>
            <person name="Brandl J."/>
            <person name="Frisvad J.C."/>
            <person name="Nielsen K.F."/>
            <person name="Lyhne E.K."/>
            <person name="Kogle M.E."/>
            <person name="Kuo A."/>
            <person name="Riley R."/>
            <person name="Clum A."/>
            <person name="Nolan M."/>
            <person name="Lipzen A."/>
            <person name="Salamov A."/>
            <person name="Henrissat B."/>
            <person name="Wiebenga A."/>
            <person name="De vries R.P."/>
            <person name="Grigoriev I.V."/>
            <person name="Mortensen U.H."/>
            <person name="Andersen M.R."/>
            <person name="Baker S.E."/>
        </authorList>
    </citation>
    <scope>NUCLEOTIDE SEQUENCE</scope>
    <source>
        <strain evidence="1">CBS 115574</strain>
    </source>
</reference>
<sequence length="74" mass="8952">MVWFPHGPEGKSCPLVTVRNLWPFNLTLFLLSQPLIPELLAWAMCVFLYWFIFPLVTMFVSFYVYFHHFWKSCF</sequence>
<accession>A0ACD1I6V4</accession>
<gene>
    <name evidence="1" type="ORF">BO79DRAFT_40427</name>
</gene>